<dbReference type="InterPro" id="IPR036412">
    <property type="entry name" value="HAD-like_sf"/>
</dbReference>
<dbReference type="NCBIfam" id="TIGR01549">
    <property type="entry name" value="HAD-SF-IA-v1"/>
    <property type="match status" value="1"/>
</dbReference>
<keyword evidence="1" id="KW-0479">Metal-binding</keyword>
<dbReference type="EMBL" id="UOFS01000013">
    <property type="protein sequence ID" value="VAW93596.1"/>
    <property type="molecule type" value="Genomic_DNA"/>
</dbReference>
<dbReference type="PANTHER" id="PTHR43434:SF23">
    <property type="entry name" value="PHOSPHOGLYCOLATE PHOSPHATASE"/>
    <property type="match status" value="1"/>
</dbReference>
<dbReference type="GO" id="GO:0005829">
    <property type="term" value="C:cytosol"/>
    <property type="evidence" value="ECO:0007669"/>
    <property type="project" value="TreeGrafter"/>
</dbReference>
<dbReference type="NCBIfam" id="TIGR01509">
    <property type="entry name" value="HAD-SF-IA-v3"/>
    <property type="match status" value="1"/>
</dbReference>
<dbReference type="GO" id="GO:0046872">
    <property type="term" value="F:metal ion binding"/>
    <property type="evidence" value="ECO:0007669"/>
    <property type="project" value="UniProtKB-KW"/>
</dbReference>
<keyword evidence="4" id="KW-0119">Carbohydrate metabolism</keyword>
<reference evidence="5" key="1">
    <citation type="submission" date="2018-06" db="EMBL/GenBank/DDBJ databases">
        <authorList>
            <person name="Zhirakovskaya E."/>
        </authorList>
    </citation>
    <scope>NUCLEOTIDE SEQUENCE</scope>
</reference>
<keyword evidence="5" id="KW-0808">Transferase</keyword>
<dbReference type="InterPro" id="IPR006439">
    <property type="entry name" value="HAD-SF_hydro_IA"/>
</dbReference>
<dbReference type="GO" id="GO:0006281">
    <property type="term" value="P:DNA repair"/>
    <property type="evidence" value="ECO:0007669"/>
    <property type="project" value="TreeGrafter"/>
</dbReference>
<evidence type="ECO:0000313" key="5">
    <source>
        <dbReference type="EMBL" id="VAW93596.1"/>
    </source>
</evidence>
<evidence type="ECO:0000256" key="1">
    <source>
        <dbReference type="ARBA" id="ARBA00022723"/>
    </source>
</evidence>
<dbReference type="SFLD" id="SFLDG01135">
    <property type="entry name" value="C1.5.6:_HAD__Beta-PGM__Phospha"/>
    <property type="match status" value="1"/>
</dbReference>
<proteinExistence type="predicted"/>
<dbReference type="SFLD" id="SFLDG01129">
    <property type="entry name" value="C1.5:_HAD__Beta-PGM__Phosphata"/>
    <property type="match status" value="1"/>
</dbReference>
<protein>
    <submittedName>
        <fullName evidence="5">Similar to phosphoglycolate phosphatase, clustered with ubiquinone biosynthesis SAM-dependent O-methyltransferase</fullName>
    </submittedName>
</protein>
<dbReference type="SFLD" id="SFLDS00003">
    <property type="entry name" value="Haloacid_Dehalogenase"/>
    <property type="match status" value="1"/>
</dbReference>
<dbReference type="InterPro" id="IPR023198">
    <property type="entry name" value="PGP-like_dom2"/>
</dbReference>
<accession>A0A3B1ALR2</accession>
<sequence length="221" mass="24686">MSIKTVLFDLDGTLIDTAPDLADALNFTLRKNNYPVLSLEQIRPHVSNGSIALVEFGFNIDSTNQNFEHYRNELLDYYTENIANKSRLFPEFNEVLETIETRGLNWGIVTNKPSYLTIPLLKKLNLEQRAATIVSSDTLEFRKPHPAPMLHACKEAGSKPSECIFIGDAQRDVEAGINAKITSLVALFGYIGNNDNPKNWGADGYIHCASDIIDYLDNFSG</sequence>
<dbReference type="AlphaFoldDB" id="A0A3B1ALR2"/>
<dbReference type="Gene3D" id="3.40.50.1000">
    <property type="entry name" value="HAD superfamily/HAD-like"/>
    <property type="match status" value="1"/>
</dbReference>
<dbReference type="Gene3D" id="1.10.150.240">
    <property type="entry name" value="Putative phosphatase, domain 2"/>
    <property type="match status" value="1"/>
</dbReference>
<evidence type="ECO:0000256" key="3">
    <source>
        <dbReference type="ARBA" id="ARBA00022842"/>
    </source>
</evidence>
<keyword evidence="2" id="KW-0378">Hydrolase</keyword>
<dbReference type="PRINTS" id="PR00413">
    <property type="entry name" value="HADHALOGNASE"/>
</dbReference>
<name>A0A3B1ALR2_9ZZZZ</name>
<dbReference type="PANTHER" id="PTHR43434">
    <property type="entry name" value="PHOSPHOGLYCOLATE PHOSPHATASE"/>
    <property type="match status" value="1"/>
</dbReference>
<gene>
    <name evidence="5" type="ORF">MNBD_GAMMA22-793</name>
</gene>
<dbReference type="InterPro" id="IPR050155">
    <property type="entry name" value="HAD-like_hydrolase_sf"/>
</dbReference>
<evidence type="ECO:0000256" key="4">
    <source>
        <dbReference type="ARBA" id="ARBA00023277"/>
    </source>
</evidence>
<keyword evidence="5" id="KW-0830">Ubiquinone</keyword>
<dbReference type="GO" id="GO:0008168">
    <property type="term" value="F:methyltransferase activity"/>
    <property type="evidence" value="ECO:0007669"/>
    <property type="project" value="UniProtKB-KW"/>
</dbReference>
<evidence type="ECO:0000256" key="2">
    <source>
        <dbReference type="ARBA" id="ARBA00022801"/>
    </source>
</evidence>
<dbReference type="InterPro" id="IPR041492">
    <property type="entry name" value="HAD_2"/>
</dbReference>
<dbReference type="InterPro" id="IPR023214">
    <property type="entry name" value="HAD_sf"/>
</dbReference>
<dbReference type="Pfam" id="PF13419">
    <property type="entry name" value="HAD_2"/>
    <property type="match status" value="1"/>
</dbReference>
<keyword evidence="5" id="KW-0489">Methyltransferase</keyword>
<organism evidence="5">
    <name type="scientific">hydrothermal vent metagenome</name>
    <dbReference type="NCBI Taxonomy" id="652676"/>
    <lineage>
        <taxon>unclassified sequences</taxon>
        <taxon>metagenomes</taxon>
        <taxon>ecological metagenomes</taxon>
    </lineage>
</organism>
<dbReference type="SUPFAM" id="SSF56784">
    <property type="entry name" value="HAD-like"/>
    <property type="match status" value="1"/>
</dbReference>
<dbReference type="GO" id="GO:0032259">
    <property type="term" value="P:methylation"/>
    <property type="evidence" value="ECO:0007669"/>
    <property type="project" value="UniProtKB-KW"/>
</dbReference>
<keyword evidence="3" id="KW-0460">Magnesium</keyword>
<dbReference type="GO" id="GO:0008967">
    <property type="term" value="F:phosphoglycolate phosphatase activity"/>
    <property type="evidence" value="ECO:0007669"/>
    <property type="project" value="TreeGrafter"/>
</dbReference>